<evidence type="ECO:0000313" key="17">
    <source>
        <dbReference type="Proteomes" id="UP000286954"/>
    </source>
</evidence>
<dbReference type="GO" id="GO:0008531">
    <property type="term" value="F:riboflavin kinase activity"/>
    <property type="evidence" value="ECO:0007669"/>
    <property type="project" value="UniProtKB-UniRule"/>
</dbReference>
<sequence length="303" mass="32367">MSGVAALGNFDGVHAGHRAVLDHARDLAASIGSVPVAAVFSPHPRRLFRPDEPPFRLMSDAQRERALLAAGARRVDTIRFDAALSAMTPEAFVRDTLVGQLALDGVVTGADFCFGKGRAGNAETLKALGAQYGIAVGIASTLVAERLSDRAKFSSSAVRNALREGDVETAAELLGRPWAIEGEVAHGDKRGRTLGFPTANIALGDYLRPKAGVYAVQASLPGRTEPVGGVANIGKRPTVEGTEERLEVFFFDFPGDLYGKTLEVELIGFIREERRFDGLDALKNQIALDSDEARGVLDRQRAS</sequence>
<dbReference type="NCBIfam" id="NF004160">
    <property type="entry name" value="PRK05627.1-3"/>
    <property type="match status" value="1"/>
</dbReference>
<organism evidence="16 17">
    <name type="scientific">Glycocaulis alkaliphilus</name>
    <dbReference type="NCBI Taxonomy" id="1434191"/>
    <lineage>
        <taxon>Bacteria</taxon>
        <taxon>Pseudomonadati</taxon>
        <taxon>Pseudomonadota</taxon>
        <taxon>Alphaproteobacteria</taxon>
        <taxon>Maricaulales</taxon>
        <taxon>Maricaulaceae</taxon>
        <taxon>Glycocaulis</taxon>
    </lineage>
</organism>
<dbReference type="PANTHER" id="PTHR22749:SF6">
    <property type="entry name" value="RIBOFLAVIN KINASE"/>
    <property type="match status" value="1"/>
</dbReference>
<dbReference type="SUPFAM" id="SSF52374">
    <property type="entry name" value="Nucleotidylyl transferase"/>
    <property type="match status" value="1"/>
</dbReference>
<evidence type="ECO:0000256" key="5">
    <source>
        <dbReference type="ARBA" id="ARBA00022643"/>
    </source>
</evidence>
<comment type="catalytic activity">
    <reaction evidence="13 15">
        <text>riboflavin + ATP = FMN + ADP + H(+)</text>
        <dbReference type="Rhea" id="RHEA:14357"/>
        <dbReference type="ChEBI" id="CHEBI:15378"/>
        <dbReference type="ChEBI" id="CHEBI:30616"/>
        <dbReference type="ChEBI" id="CHEBI:57986"/>
        <dbReference type="ChEBI" id="CHEBI:58210"/>
        <dbReference type="ChEBI" id="CHEBI:456216"/>
        <dbReference type="EC" id="2.7.1.26"/>
    </reaction>
</comment>
<keyword evidence="6 15" id="KW-0808">Transferase</keyword>
<dbReference type="GO" id="GO:0009398">
    <property type="term" value="P:FMN biosynthetic process"/>
    <property type="evidence" value="ECO:0007669"/>
    <property type="project" value="UniProtKB-UniRule"/>
</dbReference>
<evidence type="ECO:0000313" key="16">
    <source>
        <dbReference type="EMBL" id="AZU03495.1"/>
    </source>
</evidence>
<evidence type="ECO:0000256" key="4">
    <source>
        <dbReference type="ARBA" id="ARBA00022630"/>
    </source>
</evidence>
<dbReference type="GO" id="GO:0005524">
    <property type="term" value="F:ATP binding"/>
    <property type="evidence" value="ECO:0007669"/>
    <property type="project" value="UniProtKB-UniRule"/>
</dbReference>
<proteinExistence type="inferred from homology"/>
<dbReference type="SUPFAM" id="SSF82114">
    <property type="entry name" value="Riboflavin kinase-like"/>
    <property type="match status" value="1"/>
</dbReference>
<evidence type="ECO:0000256" key="1">
    <source>
        <dbReference type="ARBA" id="ARBA00002121"/>
    </source>
</evidence>
<accession>A0A3T0E7W0</accession>
<dbReference type="NCBIfam" id="TIGR00083">
    <property type="entry name" value="ribF"/>
    <property type="match status" value="1"/>
</dbReference>
<dbReference type="InterPro" id="IPR023468">
    <property type="entry name" value="Riboflavin_kinase"/>
</dbReference>
<keyword evidence="4 15" id="KW-0285">Flavoprotein</keyword>
<comment type="pathway">
    <text evidence="2 15">Cofactor biosynthesis; FAD biosynthesis; FAD from FMN: step 1/1.</text>
</comment>
<dbReference type="KEGG" id="gak:X907_0955"/>
<evidence type="ECO:0000256" key="14">
    <source>
        <dbReference type="ARBA" id="ARBA00049494"/>
    </source>
</evidence>
<dbReference type="InterPro" id="IPR014729">
    <property type="entry name" value="Rossmann-like_a/b/a_fold"/>
</dbReference>
<dbReference type="Gene3D" id="2.40.30.30">
    <property type="entry name" value="Riboflavin kinase-like"/>
    <property type="match status" value="1"/>
</dbReference>
<evidence type="ECO:0000256" key="15">
    <source>
        <dbReference type="PIRNR" id="PIRNR004491"/>
    </source>
</evidence>
<keyword evidence="7 15" id="KW-0548">Nucleotidyltransferase</keyword>
<evidence type="ECO:0000256" key="10">
    <source>
        <dbReference type="ARBA" id="ARBA00022827"/>
    </source>
</evidence>
<dbReference type="Gene3D" id="3.40.50.620">
    <property type="entry name" value="HUPs"/>
    <property type="match status" value="1"/>
</dbReference>
<keyword evidence="10 15" id="KW-0274">FAD</keyword>
<dbReference type="GO" id="GO:0003919">
    <property type="term" value="F:FMN adenylyltransferase activity"/>
    <property type="evidence" value="ECO:0007669"/>
    <property type="project" value="UniProtKB-UniRule"/>
</dbReference>
<dbReference type="UniPathway" id="UPA00277">
    <property type="reaction ID" value="UER00407"/>
</dbReference>
<dbReference type="Pfam" id="PF01687">
    <property type="entry name" value="Flavokinase"/>
    <property type="match status" value="1"/>
</dbReference>
<dbReference type="GO" id="GO:0009231">
    <property type="term" value="P:riboflavin biosynthetic process"/>
    <property type="evidence" value="ECO:0007669"/>
    <property type="project" value="InterPro"/>
</dbReference>
<evidence type="ECO:0000256" key="12">
    <source>
        <dbReference type="ARBA" id="ARBA00023268"/>
    </source>
</evidence>
<dbReference type="RefSeq" id="WP_127565871.1">
    <property type="nucleotide sequence ID" value="NZ_BMFB01000002.1"/>
</dbReference>
<dbReference type="InterPro" id="IPR023465">
    <property type="entry name" value="Riboflavin_kinase_dom_sf"/>
</dbReference>
<gene>
    <name evidence="16" type="ORF">X907_0955</name>
</gene>
<dbReference type="EMBL" id="CP018911">
    <property type="protein sequence ID" value="AZU03495.1"/>
    <property type="molecule type" value="Genomic_DNA"/>
</dbReference>
<dbReference type="SMART" id="SM00904">
    <property type="entry name" value="Flavokinase"/>
    <property type="match status" value="1"/>
</dbReference>
<evidence type="ECO:0000256" key="13">
    <source>
        <dbReference type="ARBA" id="ARBA00047880"/>
    </source>
</evidence>
<dbReference type="CDD" id="cd02064">
    <property type="entry name" value="FAD_synthetase_N"/>
    <property type="match status" value="1"/>
</dbReference>
<protein>
    <recommendedName>
        <fullName evidence="15">Riboflavin biosynthesis protein</fullName>
    </recommendedName>
    <domain>
        <recommendedName>
            <fullName evidence="15">Riboflavin kinase</fullName>
            <ecNumber evidence="15">2.7.1.26</ecNumber>
        </recommendedName>
        <alternativeName>
            <fullName evidence="15">Flavokinase</fullName>
        </alternativeName>
    </domain>
    <domain>
        <recommendedName>
            <fullName evidence="15">FMN adenylyltransferase</fullName>
            <ecNumber evidence="15">2.7.7.2</ecNumber>
        </recommendedName>
        <alternativeName>
            <fullName evidence="15">FAD pyrophosphorylase</fullName>
        </alternativeName>
        <alternativeName>
            <fullName evidence="15">FAD synthase</fullName>
        </alternativeName>
    </domain>
</protein>
<keyword evidence="17" id="KW-1185">Reference proteome</keyword>
<dbReference type="PIRSF" id="PIRSF004491">
    <property type="entry name" value="FAD_Synth"/>
    <property type="match status" value="1"/>
</dbReference>
<dbReference type="EC" id="2.7.1.26" evidence="15"/>
<dbReference type="Proteomes" id="UP000286954">
    <property type="component" value="Chromosome"/>
</dbReference>
<dbReference type="InterPro" id="IPR015864">
    <property type="entry name" value="FAD_synthase"/>
</dbReference>
<dbReference type="Pfam" id="PF06574">
    <property type="entry name" value="FAD_syn"/>
    <property type="match status" value="1"/>
</dbReference>
<evidence type="ECO:0000256" key="6">
    <source>
        <dbReference type="ARBA" id="ARBA00022679"/>
    </source>
</evidence>
<keyword evidence="8 15" id="KW-0547">Nucleotide-binding</keyword>
<evidence type="ECO:0000256" key="9">
    <source>
        <dbReference type="ARBA" id="ARBA00022777"/>
    </source>
</evidence>
<dbReference type="PANTHER" id="PTHR22749">
    <property type="entry name" value="RIBOFLAVIN KINASE/FMN ADENYLYLTRANSFERASE"/>
    <property type="match status" value="1"/>
</dbReference>
<comment type="function">
    <text evidence="1">Catalyzes the phosphorylation of riboflavin to FMN followed by the adenylation of FMN to FAD.</text>
</comment>
<evidence type="ECO:0000256" key="2">
    <source>
        <dbReference type="ARBA" id="ARBA00004726"/>
    </source>
</evidence>
<name>A0A3T0E7W0_9PROT</name>
<dbReference type="EC" id="2.7.7.2" evidence="15"/>
<reference evidence="16 17" key="1">
    <citation type="submission" date="2016-12" db="EMBL/GenBank/DDBJ databases">
        <title>The genome of dimorphic prosthecate Glycocaulis alkaliphilus 6b-8t, isolated from crude oil dictates its adaptability in petroleum environments.</title>
        <authorList>
            <person name="Wu X.-L."/>
            <person name="Geng S."/>
        </authorList>
    </citation>
    <scope>NUCLEOTIDE SEQUENCE [LARGE SCALE GENOMIC DNA]</scope>
    <source>
        <strain evidence="16 17">6B-8</strain>
    </source>
</reference>
<evidence type="ECO:0000256" key="11">
    <source>
        <dbReference type="ARBA" id="ARBA00022840"/>
    </source>
</evidence>
<keyword evidence="12" id="KW-0511">Multifunctional enzyme</keyword>
<dbReference type="AlphaFoldDB" id="A0A3T0E7W0"/>
<evidence type="ECO:0000256" key="7">
    <source>
        <dbReference type="ARBA" id="ARBA00022695"/>
    </source>
</evidence>
<dbReference type="InterPro" id="IPR002606">
    <property type="entry name" value="Riboflavin_kinase_bac"/>
</dbReference>
<comment type="pathway">
    <text evidence="3 15">Cofactor biosynthesis; FMN biosynthesis; FMN from riboflavin (ATP route): step 1/1.</text>
</comment>
<dbReference type="UniPathway" id="UPA00276">
    <property type="reaction ID" value="UER00406"/>
</dbReference>
<evidence type="ECO:0000256" key="8">
    <source>
        <dbReference type="ARBA" id="ARBA00022741"/>
    </source>
</evidence>
<dbReference type="OrthoDB" id="9803667at2"/>
<dbReference type="GO" id="GO:0006747">
    <property type="term" value="P:FAD biosynthetic process"/>
    <property type="evidence" value="ECO:0007669"/>
    <property type="project" value="UniProtKB-UniRule"/>
</dbReference>
<comment type="catalytic activity">
    <reaction evidence="14 15">
        <text>FMN + ATP + H(+) = FAD + diphosphate</text>
        <dbReference type="Rhea" id="RHEA:17237"/>
        <dbReference type="ChEBI" id="CHEBI:15378"/>
        <dbReference type="ChEBI" id="CHEBI:30616"/>
        <dbReference type="ChEBI" id="CHEBI:33019"/>
        <dbReference type="ChEBI" id="CHEBI:57692"/>
        <dbReference type="ChEBI" id="CHEBI:58210"/>
        <dbReference type="EC" id="2.7.7.2"/>
    </reaction>
</comment>
<keyword evidence="11 15" id="KW-0067">ATP-binding</keyword>
<keyword evidence="5 15" id="KW-0288">FMN</keyword>
<dbReference type="InterPro" id="IPR015865">
    <property type="entry name" value="Riboflavin_kinase_bac/euk"/>
</dbReference>
<comment type="similarity">
    <text evidence="15">Belongs to the ribF family.</text>
</comment>
<keyword evidence="9 15" id="KW-0418">Kinase</keyword>
<evidence type="ECO:0000256" key="3">
    <source>
        <dbReference type="ARBA" id="ARBA00005201"/>
    </source>
</evidence>